<name>A0ABT8R7S0_9BACT</name>
<dbReference type="RefSeq" id="WP_302038942.1">
    <property type="nucleotide sequence ID" value="NZ_JAUKPO010000010.1"/>
</dbReference>
<dbReference type="PROSITE" id="PS50933">
    <property type="entry name" value="CHRD"/>
    <property type="match status" value="2"/>
</dbReference>
<dbReference type="EMBL" id="JAUKPO010000010">
    <property type="protein sequence ID" value="MDO1448140.1"/>
    <property type="molecule type" value="Genomic_DNA"/>
</dbReference>
<keyword evidence="3" id="KW-1185">Reference proteome</keyword>
<proteinExistence type="predicted"/>
<evidence type="ECO:0000259" key="1">
    <source>
        <dbReference type="PROSITE" id="PS50933"/>
    </source>
</evidence>
<dbReference type="PROSITE" id="PS51257">
    <property type="entry name" value="PROKAR_LIPOPROTEIN"/>
    <property type="match status" value="1"/>
</dbReference>
<dbReference type="InterPro" id="IPR010895">
    <property type="entry name" value="CHRD"/>
</dbReference>
<comment type="caution">
    <text evidence="2">The sequence shown here is derived from an EMBL/GenBank/DDBJ whole genome shotgun (WGS) entry which is preliminary data.</text>
</comment>
<reference evidence="2" key="1">
    <citation type="submission" date="2023-07" db="EMBL/GenBank/DDBJ databases">
        <title>The genome sequence of Rhodocytophaga aerolata KACC 12507.</title>
        <authorList>
            <person name="Zhang X."/>
        </authorList>
    </citation>
    <scope>NUCLEOTIDE SEQUENCE</scope>
    <source>
        <strain evidence="2">KACC 12507</strain>
    </source>
</reference>
<dbReference type="PANTHER" id="PTHR46526">
    <property type="entry name" value="CHORDIN"/>
    <property type="match status" value="1"/>
</dbReference>
<dbReference type="Pfam" id="PF07452">
    <property type="entry name" value="CHRD"/>
    <property type="match status" value="2"/>
</dbReference>
<gene>
    <name evidence="2" type="ORF">Q0590_17835</name>
</gene>
<evidence type="ECO:0000313" key="2">
    <source>
        <dbReference type="EMBL" id="MDO1448140.1"/>
    </source>
</evidence>
<feature type="domain" description="CHRD" evidence="1">
    <location>
        <begin position="175"/>
        <end position="306"/>
    </location>
</feature>
<dbReference type="PANTHER" id="PTHR46526:SF1">
    <property type="entry name" value="CHORDIN"/>
    <property type="match status" value="1"/>
</dbReference>
<dbReference type="InterPro" id="IPR052278">
    <property type="entry name" value="Chordin-like_regulators"/>
</dbReference>
<accession>A0ABT8R7S0</accession>
<sequence length="306" mass="32796">MKKYLITTLVFCLTVLLSSCEYLEDIIAKPPAGKTQTYTAFLSGDQEVADTPVQASGAGQGIFTLNAAGTEISYKLIVSNTEKIKFAHIHLAPRGENGPVVAFLLQEQVPSTGLVNGLLAEGKIRQADLVGPLAGKPLADLVKALSDGTAYANIHTDKYPAGELRGQIGKQVEQPSTEFTAVLTGSQEVPPVATDASGVALLYFDHHAKELRFRVDVAKLKDPLFSHIHLAPIGVNGGVIANLRLDKVEGEVNGKYAEGTIKETDLVGNLKGGPLSILKEAMERGYTYVNIHTDKNRPGEIRGQIR</sequence>
<feature type="domain" description="CHRD" evidence="1">
    <location>
        <begin position="34"/>
        <end position="173"/>
    </location>
</feature>
<dbReference type="Proteomes" id="UP001168528">
    <property type="component" value="Unassembled WGS sequence"/>
</dbReference>
<organism evidence="2 3">
    <name type="scientific">Rhodocytophaga aerolata</name>
    <dbReference type="NCBI Taxonomy" id="455078"/>
    <lineage>
        <taxon>Bacteria</taxon>
        <taxon>Pseudomonadati</taxon>
        <taxon>Bacteroidota</taxon>
        <taxon>Cytophagia</taxon>
        <taxon>Cytophagales</taxon>
        <taxon>Rhodocytophagaceae</taxon>
        <taxon>Rhodocytophaga</taxon>
    </lineage>
</organism>
<evidence type="ECO:0000313" key="3">
    <source>
        <dbReference type="Proteomes" id="UP001168528"/>
    </source>
</evidence>
<protein>
    <submittedName>
        <fullName evidence="2">CHRD domain-containing protein</fullName>
    </submittedName>
</protein>
<dbReference type="SMART" id="SM00754">
    <property type="entry name" value="CHRD"/>
    <property type="match status" value="2"/>
</dbReference>